<evidence type="ECO:0000313" key="1">
    <source>
        <dbReference type="EMBL" id="SVC30434.1"/>
    </source>
</evidence>
<dbReference type="EMBL" id="UINC01084104">
    <property type="protein sequence ID" value="SVC30434.1"/>
    <property type="molecule type" value="Genomic_DNA"/>
</dbReference>
<organism evidence="1">
    <name type="scientific">marine metagenome</name>
    <dbReference type="NCBI Taxonomy" id="408172"/>
    <lineage>
        <taxon>unclassified sequences</taxon>
        <taxon>metagenomes</taxon>
        <taxon>ecological metagenomes</taxon>
    </lineage>
</organism>
<evidence type="ECO:0008006" key="2">
    <source>
        <dbReference type="Google" id="ProtNLM"/>
    </source>
</evidence>
<dbReference type="AlphaFoldDB" id="A0A382L0B0"/>
<proteinExistence type="predicted"/>
<gene>
    <name evidence="1" type="ORF">METZ01_LOCUS283288</name>
</gene>
<sequence length="168" mass="18586">MLSTKSYFLTTHSGSLPRTKDLVELYVALSRGEEVDKSKLEDAIYTSTDAVIQNQINSGIHIGNNGEQTRESFFSYVRHRMSGFGGASNRPAFQDMVDYPSWVDLKLSGYLDGVSLISAPQAQGEVTYTNKDPLEKEIDQFKDFLAKEDSPFEETFMTAPSPGIIAAA</sequence>
<feature type="non-terminal residue" evidence="1">
    <location>
        <position position="168"/>
    </location>
</feature>
<name>A0A382L0B0_9ZZZZ</name>
<accession>A0A382L0B0</accession>
<protein>
    <recommendedName>
        <fullName evidence="2">Cobalamin-independent methionine synthase MetE C-terminal/archaeal domain-containing protein</fullName>
    </recommendedName>
</protein>
<dbReference type="SUPFAM" id="SSF51726">
    <property type="entry name" value="UROD/MetE-like"/>
    <property type="match status" value="1"/>
</dbReference>
<dbReference type="InterPro" id="IPR038071">
    <property type="entry name" value="UROD/MetE-like_sf"/>
</dbReference>
<dbReference type="Gene3D" id="3.20.20.210">
    <property type="match status" value="1"/>
</dbReference>
<reference evidence="1" key="1">
    <citation type="submission" date="2018-05" db="EMBL/GenBank/DDBJ databases">
        <authorList>
            <person name="Lanie J.A."/>
            <person name="Ng W.-L."/>
            <person name="Kazmierczak K.M."/>
            <person name="Andrzejewski T.M."/>
            <person name="Davidsen T.M."/>
            <person name="Wayne K.J."/>
            <person name="Tettelin H."/>
            <person name="Glass J.I."/>
            <person name="Rusch D."/>
            <person name="Podicherti R."/>
            <person name="Tsui H.-C.T."/>
            <person name="Winkler M.E."/>
        </authorList>
    </citation>
    <scope>NUCLEOTIDE SEQUENCE</scope>
</reference>